<evidence type="ECO:0000313" key="2">
    <source>
        <dbReference type="EMBL" id="TFK52237.1"/>
    </source>
</evidence>
<dbReference type="AlphaFoldDB" id="A0A5C3N5V5"/>
<reference evidence="2 3" key="1">
    <citation type="journal article" date="2019" name="Nat. Ecol. Evol.">
        <title>Megaphylogeny resolves global patterns of mushroom evolution.</title>
        <authorList>
            <person name="Varga T."/>
            <person name="Krizsan K."/>
            <person name="Foldi C."/>
            <person name="Dima B."/>
            <person name="Sanchez-Garcia M."/>
            <person name="Sanchez-Ramirez S."/>
            <person name="Szollosi G.J."/>
            <person name="Szarkandi J.G."/>
            <person name="Papp V."/>
            <person name="Albert L."/>
            <person name="Andreopoulos W."/>
            <person name="Angelini C."/>
            <person name="Antonin V."/>
            <person name="Barry K.W."/>
            <person name="Bougher N.L."/>
            <person name="Buchanan P."/>
            <person name="Buyck B."/>
            <person name="Bense V."/>
            <person name="Catcheside P."/>
            <person name="Chovatia M."/>
            <person name="Cooper J."/>
            <person name="Damon W."/>
            <person name="Desjardin D."/>
            <person name="Finy P."/>
            <person name="Geml J."/>
            <person name="Haridas S."/>
            <person name="Hughes K."/>
            <person name="Justo A."/>
            <person name="Karasinski D."/>
            <person name="Kautmanova I."/>
            <person name="Kiss B."/>
            <person name="Kocsube S."/>
            <person name="Kotiranta H."/>
            <person name="LaButti K.M."/>
            <person name="Lechner B.E."/>
            <person name="Liimatainen K."/>
            <person name="Lipzen A."/>
            <person name="Lukacs Z."/>
            <person name="Mihaltcheva S."/>
            <person name="Morgado L.N."/>
            <person name="Niskanen T."/>
            <person name="Noordeloos M.E."/>
            <person name="Ohm R.A."/>
            <person name="Ortiz-Santana B."/>
            <person name="Ovrebo C."/>
            <person name="Racz N."/>
            <person name="Riley R."/>
            <person name="Savchenko A."/>
            <person name="Shiryaev A."/>
            <person name="Soop K."/>
            <person name="Spirin V."/>
            <person name="Szebenyi C."/>
            <person name="Tomsovsky M."/>
            <person name="Tulloss R.E."/>
            <person name="Uehling J."/>
            <person name="Grigoriev I.V."/>
            <person name="Vagvolgyi C."/>
            <person name="Papp T."/>
            <person name="Martin F.M."/>
            <person name="Miettinen O."/>
            <person name="Hibbett D.S."/>
            <person name="Nagy L.G."/>
        </authorList>
    </citation>
    <scope>NUCLEOTIDE SEQUENCE [LARGE SCALE GENOMIC DNA]</scope>
    <source>
        <strain evidence="2 3">OMC1185</strain>
    </source>
</reference>
<keyword evidence="1" id="KW-0472">Membrane</keyword>
<accession>A0A5C3N5V5</accession>
<dbReference type="Proteomes" id="UP000305948">
    <property type="component" value="Unassembled WGS sequence"/>
</dbReference>
<protein>
    <submittedName>
        <fullName evidence="2">Uncharacterized protein</fullName>
    </submittedName>
</protein>
<gene>
    <name evidence="2" type="ORF">OE88DRAFT_1657379</name>
</gene>
<proteinExistence type="predicted"/>
<feature type="transmembrane region" description="Helical" evidence="1">
    <location>
        <begin position="6"/>
        <end position="28"/>
    </location>
</feature>
<name>A0A5C3N5V5_9AGAM</name>
<organism evidence="2 3">
    <name type="scientific">Heliocybe sulcata</name>
    <dbReference type="NCBI Taxonomy" id="5364"/>
    <lineage>
        <taxon>Eukaryota</taxon>
        <taxon>Fungi</taxon>
        <taxon>Dikarya</taxon>
        <taxon>Basidiomycota</taxon>
        <taxon>Agaricomycotina</taxon>
        <taxon>Agaricomycetes</taxon>
        <taxon>Gloeophyllales</taxon>
        <taxon>Gloeophyllaceae</taxon>
        <taxon>Heliocybe</taxon>
    </lineage>
</organism>
<evidence type="ECO:0000256" key="1">
    <source>
        <dbReference type="SAM" id="Phobius"/>
    </source>
</evidence>
<keyword evidence="3" id="KW-1185">Reference proteome</keyword>
<dbReference type="EMBL" id="ML213509">
    <property type="protein sequence ID" value="TFK52237.1"/>
    <property type="molecule type" value="Genomic_DNA"/>
</dbReference>
<keyword evidence="1" id="KW-1133">Transmembrane helix</keyword>
<keyword evidence="1" id="KW-0812">Transmembrane</keyword>
<evidence type="ECO:0000313" key="3">
    <source>
        <dbReference type="Proteomes" id="UP000305948"/>
    </source>
</evidence>
<sequence>MPPPTGLAPLALFIPLYFQLGVENWYYFMSSSISSRLTHRFLDRSSARVGWVRERSLHVHGMQYACRSSSDSSSTSLTALR</sequence>